<dbReference type="OrthoDB" id="1934418at2759"/>
<feature type="chain" id="PRO_5029600010" description="FAS1 domain-containing protein" evidence="2">
    <location>
        <begin position="18"/>
        <end position="197"/>
    </location>
</feature>
<dbReference type="AlphaFoldDB" id="A0A7J7LQX5"/>
<comment type="caution">
    <text evidence="3">The sequence shown here is derived from an EMBL/GenBank/DDBJ whole genome shotgun (WGS) entry which is preliminary data.</text>
</comment>
<proteinExistence type="predicted"/>
<evidence type="ECO:0000313" key="4">
    <source>
        <dbReference type="Proteomes" id="UP000541444"/>
    </source>
</evidence>
<keyword evidence="4" id="KW-1185">Reference proteome</keyword>
<evidence type="ECO:0008006" key="5">
    <source>
        <dbReference type="Google" id="ProtNLM"/>
    </source>
</evidence>
<evidence type="ECO:0000256" key="2">
    <source>
        <dbReference type="SAM" id="SignalP"/>
    </source>
</evidence>
<gene>
    <name evidence="3" type="ORF">GIB67_013404</name>
</gene>
<dbReference type="PANTHER" id="PTHR36069:SF4">
    <property type="entry name" value="FASCICLIN-LIKE ARABINOGALACTAN FAMILY PROTEIN"/>
    <property type="match status" value="1"/>
</dbReference>
<feature type="region of interest" description="Disordered" evidence="1">
    <location>
        <begin position="168"/>
        <end position="197"/>
    </location>
</feature>
<sequence length="197" mass="21185">MGLCIFTLFSLLTITSAQTLPTRVNQTELQTAMAEMRASSYYGFVILLDMLNETIRTATFNREITFLMPGDLELSQSPISQGSLRGFLLTHSIPEPLPFNEITHIPNGALIPSGITNRMIRVTTHGRQHIFLNNAQIISPNICSGPIIKCHGISAVLDNRRHPAIGSVATAPLPENSGEFGGQDSAVASSSALSPGV</sequence>
<protein>
    <recommendedName>
        <fullName evidence="5">FAS1 domain-containing protein</fullName>
    </recommendedName>
</protein>
<evidence type="ECO:0000256" key="1">
    <source>
        <dbReference type="SAM" id="MobiDB-lite"/>
    </source>
</evidence>
<feature type="signal peptide" evidence="2">
    <location>
        <begin position="1"/>
        <end position="17"/>
    </location>
</feature>
<evidence type="ECO:0000313" key="3">
    <source>
        <dbReference type="EMBL" id="KAF6145053.1"/>
    </source>
</evidence>
<dbReference type="EMBL" id="JACGCM010002086">
    <property type="protein sequence ID" value="KAF6145053.1"/>
    <property type="molecule type" value="Genomic_DNA"/>
</dbReference>
<name>A0A7J7LQX5_9MAGN</name>
<dbReference type="InterPro" id="IPR053339">
    <property type="entry name" value="FAS1_domain_protein"/>
</dbReference>
<accession>A0A7J7LQX5</accession>
<dbReference type="PANTHER" id="PTHR36069">
    <property type="entry name" value="EXPRESSED PROTEIN-RELATED"/>
    <property type="match status" value="1"/>
</dbReference>
<keyword evidence="2" id="KW-0732">Signal</keyword>
<reference evidence="3 4" key="1">
    <citation type="journal article" date="2020" name="IScience">
        <title>Genome Sequencing of the Endangered Kingdonia uniflora (Circaeasteraceae, Ranunculales) Reveals Potential Mechanisms of Evolutionary Specialization.</title>
        <authorList>
            <person name="Sun Y."/>
            <person name="Deng T."/>
            <person name="Zhang A."/>
            <person name="Moore M.J."/>
            <person name="Landis J.B."/>
            <person name="Lin N."/>
            <person name="Zhang H."/>
            <person name="Zhang X."/>
            <person name="Huang J."/>
            <person name="Zhang X."/>
            <person name="Sun H."/>
            <person name="Wang H."/>
        </authorList>
    </citation>
    <scope>NUCLEOTIDE SEQUENCE [LARGE SCALE GENOMIC DNA]</scope>
    <source>
        <strain evidence="3">TB1705</strain>
        <tissue evidence="3">Leaf</tissue>
    </source>
</reference>
<organism evidence="3 4">
    <name type="scientific">Kingdonia uniflora</name>
    <dbReference type="NCBI Taxonomy" id="39325"/>
    <lineage>
        <taxon>Eukaryota</taxon>
        <taxon>Viridiplantae</taxon>
        <taxon>Streptophyta</taxon>
        <taxon>Embryophyta</taxon>
        <taxon>Tracheophyta</taxon>
        <taxon>Spermatophyta</taxon>
        <taxon>Magnoliopsida</taxon>
        <taxon>Ranunculales</taxon>
        <taxon>Circaeasteraceae</taxon>
        <taxon>Kingdonia</taxon>
    </lineage>
</organism>
<dbReference type="Proteomes" id="UP000541444">
    <property type="component" value="Unassembled WGS sequence"/>
</dbReference>
<feature type="compositionally biased region" description="Polar residues" evidence="1">
    <location>
        <begin position="186"/>
        <end position="197"/>
    </location>
</feature>